<dbReference type="GO" id="GO:0005874">
    <property type="term" value="C:microtubule"/>
    <property type="evidence" value="ECO:0007669"/>
    <property type="project" value="UniProtKB-KW"/>
</dbReference>
<dbReference type="GO" id="GO:0007018">
    <property type="term" value="P:microtubule-based movement"/>
    <property type="evidence" value="ECO:0007669"/>
    <property type="project" value="InterPro"/>
</dbReference>
<dbReference type="SUPFAM" id="SSF52540">
    <property type="entry name" value="P-loop containing nucleoside triphosphate hydrolases"/>
    <property type="match status" value="1"/>
</dbReference>
<feature type="coiled-coil region" evidence="8">
    <location>
        <begin position="1240"/>
        <end position="1387"/>
    </location>
</feature>
<organism evidence="11 12">
    <name type="scientific">Lithospermum erythrorhizon</name>
    <name type="common">Purple gromwell</name>
    <name type="synonym">Lithospermum officinale var. erythrorhizon</name>
    <dbReference type="NCBI Taxonomy" id="34254"/>
    <lineage>
        <taxon>Eukaryota</taxon>
        <taxon>Viridiplantae</taxon>
        <taxon>Streptophyta</taxon>
        <taxon>Embryophyta</taxon>
        <taxon>Tracheophyta</taxon>
        <taxon>Spermatophyta</taxon>
        <taxon>Magnoliopsida</taxon>
        <taxon>eudicotyledons</taxon>
        <taxon>Gunneridae</taxon>
        <taxon>Pentapetalae</taxon>
        <taxon>asterids</taxon>
        <taxon>lamiids</taxon>
        <taxon>Boraginales</taxon>
        <taxon>Boraginaceae</taxon>
        <taxon>Boraginoideae</taxon>
        <taxon>Lithospermeae</taxon>
        <taxon>Lithospermum</taxon>
    </lineage>
</organism>
<keyword evidence="4 8" id="KW-0175">Coiled coil</keyword>
<dbReference type="SMART" id="SM00129">
    <property type="entry name" value="KISc"/>
    <property type="match status" value="1"/>
</dbReference>
<dbReference type="GO" id="GO:0003777">
    <property type="term" value="F:microtubule motor activity"/>
    <property type="evidence" value="ECO:0007669"/>
    <property type="project" value="InterPro"/>
</dbReference>
<evidence type="ECO:0000313" key="12">
    <source>
        <dbReference type="Proteomes" id="UP001454036"/>
    </source>
</evidence>
<keyword evidence="1" id="KW-0493">Microtubule</keyword>
<keyword evidence="12" id="KW-1185">Reference proteome</keyword>
<feature type="binding site" evidence="7">
    <location>
        <begin position="148"/>
        <end position="155"/>
    </location>
    <ligand>
        <name>ATP</name>
        <dbReference type="ChEBI" id="CHEBI:30616"/>
    </ligand>
</feature>
<evidence type="ECO:0000256" key="3">
    <source>
        <dbReference type="ARBA" id="ARBA00022840"/>
    </source>
</evidence>
<evidence type="ECO:0000256" key="9">
    <source>
        <dbReference type="SAM" id="MobiDB-lite"/>
    </source>
</evidence>
<dbReference type="Proteomes" id="UP001454036">
    <property type="component" value="Unassembled WGS sequence"/>
</dbReference>
<dbReference type="EMBL" id="BAABME010004750">
    <property type="protein sequence ID" value="GAA0163448.1"/>
    <property type="molecule type" value="Genomic_DNA"/>
</dbReference>
<evidence type="ECO:0000256" key="2">
    <source>
        <dbReference type="ARBA" id="ARBA00022741"/>
    </source>
</evidence>
<reference evidence="11 12" key="1">
    <citation type="submission" date="2024-01" db="EMBL/GenBank/DDBJ databases">
        <title>The complete chloroplast genome sequence of Lithospermum erythrorhizon: insights into the phylogenetic relationship among Boraginaceae species and the maternal lineages of purple gromwells.</title>
        <authorList>
            <person name="Okada T."/>
            <person name="Watanabe K."/>
        </authorList>
    </citation>
    <scope>NUCLEOTIDE SEQUENCE [LARGE SCALE GENOMIC DNA]</scope>
</reference>
<name>A0AAV3QID8_LITER</name>
<dbReference type="PROSITE" id="PS00411">
    <property type="entry name" value="KINESIN_MOTOR_1"/>
    <property type="match status" value="1"/>
</dbReference>
<dbReference type="InterPro" id="IPR027417">
    <property type="entry name" value="P-loop_NTPase"/>
</dbReference>
<protein>
    <recommendedName>
        <fullName evidence="10">Kinesin motor domain-containing protein</fullName>
    </recommendedName>
</protein>
<evidence type="ECO:0000313" key="11">
    <source>
        <dbReference type="EMBL" id="GAA0163448.1"/>
    </source>
</evidence>
<dbReference type="InterPro" id="IPR001752">
    <property type="entry name" value="Kinesin_motor_dom"/>
</dbReference>
<dbReference type="Gene3D" id="3.40.850.10">
    <property type="entry name" value="Kinesin motor domain"/>
    <property type="match status" value="1"/>
</dbReference>
<dbReference type="InterPro" id="IPR036961">
    <property type="entry name" value="Kinesin_motor_dom_sf"/>
</dbReference>
<feature type="coiled-coil region" evidence="8">
    <location>
        <begin position="411"/>
        <end position="438"/>
    </location>
</feature>
<gene>
    <name evidence="11" type="ORF">LIER_19311</name>
</gene>
<evidence type="ECO:0000256" key="5">
    <source>
        <dbReference type="ARBA" id="ARBA00023175"/>
    </source>
</evidence>
<feature type="domain" description="Kinesin motor" evidence="10">
    <location>
        <begin position="67"/>
        <end position="404"/>
    </location>
</feature>
<evidence type="ECO:0000259" key="10">
    <source>
        <dbReference type="PROSITE" id="PS50067"/>
    </source>
</evidence>
<dbReference type="GO" id="GO:0008017">
    <property type="term" value="F:microtubule binding"/>
    <property type="evidence" value="ECO:0007669"/>
    <property type="project" value="InterPro"/>
</dbReference>
<evidence type="ECO:0000256" key="8">
    <source>
        <dbReference type="SAM" id="Coils"/>
    </source>
</evidence>
<evidence type="ECO:0000256" key="1">
    <source>
        <dbReference type="ARBA" id="ARBA00022701"/>
    </source>
</evidence>
<dbReference type="PANTHER" id="PTHR37739">
    <property type="entry name" value="KINESIN-LIKE PROTEIN KIN-12D"/>
    <property type="match status" value="1"/>
</dbReference>
<evidence type="ECO:0000256" key="7">
    <source>
        <dbReference type="PROSITE-ProRule" id="PRU00283"/>
    </source>
</evidence>
<proteinExistence type="inferred from homology"/>
<sequence>MSKSKPKSTQLEKENEVNGIPLPPSRTPLNAIRDPSQSQSQIGRFLNKGKAQSRKIFIEDSAEVDHNVQVLIRIRPLSSLEKVSKGYGRCVKQESSNTLVWLSHPHPRFTFDHVACETISQEELFRVAGLPMVENCMSGYNSCMFAYGQTGSGKTYTMMGEINQVHGELNVDCGITPRIFQHLFMRIKEEEENRKSEGLKYSCKCSFLEIYNEQITDLLEPSHNNLHLREDLKKGVYVDDLSDYDVRSADDVLNLLREGAANRKIAATHMNNESSRSHSVFTCIIESHWERDSMNHFRFARLNLVDLAGSERQKISGAEGDRLKEAATINRSLSTLGLVIMSLVDLAQGKQRHVPYRDSRLTFLLQDSLGGNSKTTIIANVSPSVCSAGETLSTLKFAQRAKLIQNNAKVNEDASGVVSVLQQQIQQLKGQLNSLMKHQDTSKYSSNCSHTLYETAWSNDSKRRESMGEVNASDDDIASSLGDGKVKSLNSLLLGALRRENMAEMEIRRLKKELDQTNCLVYLHEEDARRNKMILEIQDKRIKELELCADGLLSADEQLLGENKALKEEMRLLQERVNENPDTTKFELEKTRLIEQLRWDQDFHEQGGRESLLTEVSELRDKLLELLEAEKNCWHKHFTDKYKDNAAKELDECRDMNSRLIWEVDELQRALNKHIEVIQDDEVQTQSTKSRGHENLTSSMKMKSKKTLLLEQLDSLRGENNGLTRMLHQKEKLEPQSGMESENYDERGSLVEWKIQDGEDVGIEALKERLDQMTILEEALLVNNQYLGANASRLTLDHQTESDCDGLQTGTTEPTNDFLKVLIAIQSEFRERLRIIEQENTYLRKEITDKDYNMRALSAEWERATLELTGFLVDGSKYLRDASLQIVGISSAFPHVNIWLREHIERALKTCIQKEETILLLQHSLEEAQKTVLHMDRKLNSLKGATIAFAEAELVKNNDGNQAEEVIKLVNGVSFEKKGDVAICTKEDIAVKDLHAIVDSLIPEEVDNVAAVSRRAQPDSERILNALCSDMETHLSELQYEIVKVGENRLLQDQINSTTTAAKSIAWLEGAFDYLQNDLEELHHQAAYQDASGIVHETVNCIGSFKVMLEDDIYTKALENEIIVFFLECHMKEFIHYFRSIDRFHDLRQLTLTGPSSESKSSEENRFSCGNRNMLYCTKEDSYVDVTPTTKLLEAEELSHVYSDPVTEILELKRELQRKKVLLKGLLFDCRLLQEFASCRKDFKDEYEKLINTLNQVRYELQIKTKELNDLRIENQSLQVFLNETNNEFSTVKSDLELAKETSSAMSEQNADLRMLIKDLYLKNSETEKQLKEQEEVVKNLEEEILRLTSSSEEKLFLSLGNSEGDLETVAEEREKLLEQLSSLQVKLDMVYAVADENEAAAAEARQESEASKLYAEQKEEEVKILEHSIEELECTINVMEKKVSEMEEEVQRQHMLRETLELEMLALRKRLSTVENLSENLDFECSSVELSEGQNERSLKHYDLQSHVALLEDEKLGLTKEVKQCKAYIAELILHAEAQASQFQEKYKCLVEMLQDKKIESLDVTYEVPASEKTEKNFSRTRGSSSPFRCIANLVQQVNLEKDREQSADKLHIEELEALAVKRQKEVCVLKSRLAAAESMTHDVIRDLLGVKLDMTNLANLAEQHQLHKLVEEAQQQKVASFVQEEEILNLRSQIIRLTEERERCIVEINRRNADEVATEISIERLKERDRLLTAQNDMLKVDKSNLQRRVAELDDMLKKLLETKDIHSQRQRHLGKQLTRVDVELGRCRTNRLS</sequence>
<keyword evidence="5 7" id="KW-0505">Motor protein</keyword>
<feature type="coiled-coil region" evidence="8">
    <location>
        <begin position="1416"/>
        <end position="1478"/>
    </location>
</feature>
<dbReference type="PANTHER" id="PTHR37739:SF18">
    <property type="entry name" value="KINESIN-LIKE PROTEIN KIN-12C"/>
    <property type="match status" value="1"/>
</dbReference>
<dbReference type="GO" id="GO:0005524">
    <property type="term" value="F:ATP binding"/>
    <property type="evidence" value="ECO:0007669"/>
    <property type="project" value="UniProtKB-UniRule"/>
</dbReference>
<dbReference type="PROSITE" id="PS50067">
    <property type="entry name" value="KINESIN_MOTOR_2"/>
    <property type="match status" value="1"/>
</dbReference>
<keyword evidence="3 7" id="KW-0067">ATP-binding</keyword>
<comment type="caution">
    <text evidence="11">The sequence shown here is derived from an EMBL/GenBank/DDBJ whole genome shotgun (WGS) entry which is preliminary data.</text>
</comment>
<dbReference type="InterPro" id="IPR019821">
    <property type="entry name" value="Kinesin_motor_CS"/>
</dbReference>
<dbReference type="FunFam" id="3.40.850.10:FF:000033">
    <property type="entry name" value="Kinesin-like protein KIN-12E"/>
    <property type="match status" value="1"/>
</dbReference>
<keyword evidence="2 7" id="KW-0547">Nucleotide-binding</keyword>
<evidence type="ECO:0000256" key="6">
    <source>
        <dbReference type="ARBA" id="ARBA00034488"/>
    </source>
</evidence>
<feature type="region of interest" description="Disordered" evidence="9">
    <location>
        <begin position="1"/>
        <end position="40"/>
    </location>
</feature>
<feature type="coiled-coil region" evidence="8">
    <location>
        <begin position="1738"/>
        <end position="1765"/>
    </location>
</feature>
<evidence type="ECO:0000256" key="4">
    <source>
        <dbReference type="ARBA" id="ARBA00023054"/>
    </source>
</evidence>
<accession>A0AAV3QID8</accession>
<comment type="similarity">
    <text evidence="6">Belongs to the TRAFAC class myosin-kinesin ATPase superfamily. Kinesin family. KIN-12 subfamily.</text>
</comment>
<dbReference type="PRINTS" id="PR00380">
    <property type="entry name" value="KINESINHEAVY"/>
</dbReference>
<dbReference type="Pfam" id="PF00225">
    <property type="entry name" value="Kinesin"/>
    <property type="match status" value="1"/>
</dbReference>
<dbReference type="InterPro" id="IPR044986">
    <property type="entry name" value="KIF15/KIN-12"/>
</dbReference>